<evidence type="ECO:0000259" key="4">
    <source>
        <dbReference type="Pfam" id="PF00501"/>
    </source>
</evidence>
<dbReference type="PROSITE" id="PS00455">
    <property type="entry name" value="AMP_BINDING"/>
    <property type="match status" value="1"/>
</dbReference>
<evidence type="ECO:0000256" key="3">
    <source>
        <dbReference type="SAM" id="MobiDB-lite"/>
    </source>
</evidence>
<keyword evidence="2" id="KW-0067">ATP-binding</keyword>
<evidence type="ECO:0000313" key="6">
    <source>
        <dbReference type="Proteomes" id="UP001164761"/>
    </source>
</evidence>
<dbReference type="InterPro" id="IPR000873">
    <property type="entry name" value="AMP-dep_synth/lig_dom"/>
</dbReference>
<dbReference type="PANTHER" id="PTHR43272">
    <property type="entry name" value="LONG-CHAIN-FATTY-ACID--COA LIGASE"/>
    <property type="match status" value="1"/>
</dbReference>
<evidence type="ECO:0000256" key="1">
    <source>
        <dbReference type="ARBA" id="ARBA00022741"/>
    </source>
</evidence>
<dbReference type="Gene3D" id="3.40.50.12780">
    <property type="entry name" value="N-terminal domain of ligase-like"/>
    <property type="match status" value="1"/>
</dbReference>
<dbReference type="Pfam" id="PF00501">
    <property type="entry name" value="AMP-binding"/>
    <property type="match status" value="1"/>
</dbReference>
<keyword evidence="1" id="KW-0547">Nucleotide-binding</keyword>
<protein>
    <submittedName>
        <fullName evidence="5">Long-chain fatty acid--CoA ligase</fullName>
    </submittedName>
</protein>
<gene>
    <name evidence="5" type="ORF">NZD89_22445</name>
</gene>
<dbReference type="InterPro" id="IPR042099">
    <property type="entry name" value="ANL_N_sf"/>
</dbReference>
<dbReference type="CDD" id="cd05907">
    <property type="entry name" value="VL_LC_FACS_like"/>
    <property type="match status" value="1"/>
</dbReference>
<reference evidence="5" key="1">
    <citation type="submission" date="2022-08" db="EMBL/GenBank/DDBJ databases">
        <title>Alicyclobacillus fastidiosus DSM 17978, complete genome.</title>
        <authorList>
            <person name="Wang Q."/>
            <person name="Cai R."/>
            <person name="Wang Z."/>
        </authorList>
    </citation>
    <scope>NUCLEOTIDE SEQUENCE</scope>
    <source>
        <strain evidence="5">DSM 17978</strain>
    </source>
</reference>
<keyword evidence="5" id="KW-0436">Ligase</keyword>
<dbReference type="Proteomes" id="UP001164761">
    <property type="component" value="Chromosome"/>
</dbReference>
<dbReference type="SUPFAM" id="SSF56801">
    <property type="entry name" value="Acetyl-CoA synthetase-like"/>
    <property type="match status" value="1"/>
</dbReference>
<dbReference type="Pfam" id="PF23562">
    <property type="entry name" value="AMP-binding_C_3"/>
    <property type="match status" value="1"/>
</dbReference>
<dbReference type="EMBL" id="CP104067">
    <property type="protein sequence ID" value="WAH41018.1"/>
    <property type="molecule type" value="Genomic_DNA"/>
</dbReference>
<evidence type="ECO:0000313" key="5">
    <source>
        <dbReference type="EMBL" id="WAH41018.1"/>
    </source>
</evidence>
<feature type="region of interest" description="Disordered" evidence="3">
    <location>
        <begin position="772"/>
        <end position="796"/>
    </location>
</feature>
<dbReference type="GO" id="GO:0016874">
    <property type="term" value="F:ligase activity"/>
    <property type="evidence" value="ECO:0007669"/>
    <property type="project" value="UniProtKB-KW"/>
</dbReference>
<evidence type="ECO:0000256" key="2">
    <source>
        <dbReference type="ARBA" id="ARBA00022840"/>
    </source>
</evidence>
<sequence length="796" mass="86178">MNVVQLLHASVVRDPSHACLTFKREGQYQTLTYEEVWQRILRFASALQHLGVNPGDSVAIMAQTSPAWMICDFAIMALGAVVVPVYPTLPPAEAAYILENADAAYFIADDATMIAQLEGTWPHSVQAAIVLNGATVPSSKPVYEFASLLEDDAYSPVDPAVIDRIPIDSLATIVHTSGTSGRPKGVMLSHRNITSNLQACLSVTPVFRDDVTLSYLPLSHILERTVGHYCVLTAGATIAYAEGIEQIRENLREVSPTLLVTVPRLLEKVYAGIQQRVERAPRPIRHLLCSPPRKSILGRTVANALVYRKLRAGFGGRIRTIISGGAGLAQKIAEFYQEAGIPVCEGYGMTETAPVVAVNRLDDIRPGTVGRPLPNVEVRLAPDGELLVRGPNVMRGYYHDPLSTDETIDREGWLHTGDIAAIEGGYVRIVERKKHLIVLATGKNVAPFPIENAIALSSYIADAVLVGDERQYVTCLLVPDFAALSSKASGLGLHESDFSNWPNHVEIRRLLQREVQTAVARFAEFERPKRALLIASAFSLDSGELTPTLKVKAKLVAQKYRVAIDQMYEGIDYLDIYGSPEAGLVQGGAHVESSDDVDPLQRVRGVDNEPEAAASSPEPPRSLRWVWTVALGVVVACALCGLAAAKVHVPKSLDLLGTIRNVHQKNDQINLENSKIVDGMNTVKNLSSLTPQMAGKLSTLNAGLAEQNHTLQRLTALSEQEIGLSHQFGSVASSLNGDLSNISQTTSQQSDSVSTMRDTASKLATLAAATEETNQQMGRKLNQATGTTQQISSEVP</sequence>
<organism evidence="5 6">
    <name type="scientific">Alicyclobacillus fastidiosus</name>
    <dbReference type="NCBI Taxonomy" id="392011"/>
    <lineage>
        <taxon>Bacteria</taxon>
        <taxon>Bacillati</taxon>
        <taxon>Bacillota</taxon>
        <taxon>Bacilli</taxon>
        <taxon>Bacillales</taxon>
        <taxon>Alicyclobacillaceae</taxon>
        <taxon>Alicyclobacillus</taxon>
    </lineage>
</organism>
<feature type="domain" description="AMP-dependent synthetase/ligase" evidence="4">
    <location>
        <begin position="9"/>
        <end position="398"/>
    </location>
</feature>
<dbReference type="InterPro" id="IPR020845">
    <property type="entry name" value="AMP-binding_CS"/>
</dbReference>
<accession>A0ABY6ZDQ0</accession>
<feature type="compositionally biased region" description="Polar residues" evidence="3">
    <location>
        <begin position="774"/>
        <end position="796"/>
    </location>
</feature>
<dbReference type="RefSeq" id="WP_268004919.1">
    <property type="nucleotide sequence ID" value="NZ_CP104067.1"/>
</dbReference>
<proteinExistence type="predicted"/>
<keyword evidence="6" id="KW-1185">Reference proteome</keyword>
<dbReference type="PANTHER" id="PTHR43272:SF33">
    <property type="entry name" value="AMP-BINDING DOMAIN-CONTAINING PROTEIN-RELATED"/>
    <property type="match status" value="1"/>
</dbReference>
<name>A0ABY6ZDQ0_9BACL</name>